<dbReference type="EMBL" id="LVLB01000327">
    <property type="protein sequence ID" value="KYN93106.1"/>
    <property type="molecule type" value="Genomic_DNA"/>
</dbReference>
<gene>
    <name evidence="2" type="ORF">PGSY75_0028100</name>
</gene>
<comment type="caution">
    <text evidence="2">The sequence shown here is derived from an EMBL/GenBank/DDBJ whole genome shotgun (WGS) entry which is preliminary data.</text>
</comment>
<dbReference type="InterPro" id="IPR022742">
    <property type="entry name" value="Hydrolase_4"/>
</dbReference>
<keyword evidence="2" id="KW-0378">Hydrolase</keyword>
<dbReference type="Gene3D" id="3.40.50.1820">
    <property type="entry name" value="alpha/beta hydrolase"/>
    <property type="match status" value="1"/>
</dbReference>
<dbReference type="KEGG" id="pgab:PGSY75_0028100"/>
<dbReference type="InterPro" id="IPR051044">
    <property type="entry name" value="MAG_DAG_Lipase"/>
</dbReference>
<sequence>MATYFWITFQIIIFVVLYKTLKSLIYDNKEHSIKRYLGSRNTEKDKFDDSNEYNYNKKTDVTLCENNNESNLYELNEFIKNIQCDKDKILNDQNNNILEKVIRKKEYQIVYDDNNPDIDFFTNNKNLKIARYTWKAKTEKPKAYIFALHGIRSHLRNQYLIYYGRPIWVNENEEINEEYCINDNMEMDVCESNNIFEIEENNICDKKVDDNLISRDNLSSDIKDKNNNNNENDIRKLLDDDNVLLHDENENDYDIYRNLYYCSKCGLCNYCDCGKRTLSYENSWVQSLNENGYTFCGIDIQSHGLSDASRNERCFVEKFDNFVTDAVQALEIFINEWEMKNELRPIILLGSSMGGCITIKMFEHLYEKNKEWKKYIKGLALVSPMICVDNEKKSLRNRIMVGLGSILRKIIPLYKLKFYNIKRKYHWITLDDIMDPYYYYDDLKGGIALECVLGADSCMTDKILNYIDESDIDIIIFQSKFDRIVDPIGSLKFVNKMVNIYNKKDEEKNLNINKDNNNNKKKKVSLNCFNGDNYESDDCDDNDYNDNYNNTEEIKNNEKIFKNISHMDFKNTTSEDSYDDIDKSCKHKKNFVVLSGQELRDEDILWKPCIHGHYKNYKIRKNMETFDFKNKDDEENYKHLCAHILNYGSHALSSEPDNKETCSILTDWINDIV</sequence>
<accession>A0A151L2C9</accession>
<dbReference type="Pfam" id="PF12146">
    <property type="entry name" value="Hydrolase_4"/>
    <property type="match status" value="1"/>
</dbReference>
<proteinExistence type="predicted"/>
<dbReference type="AlphaFoldDB" id="A0A151L2C9"/>
<dbReference type="RefSeq" id="XP_018638756.1">
    <property type="nucleotide sequence ID" value="XM_018783422.1"/>
</dbReference>
<evidence type="ECO:0000313" key="2">
    <source>
        <dbReference type="EMBL" id="KYN93106.1"/>
    </source>
</evidence>
<dbReference type="Proteomes" id="UP000076004">
    <property type="component" value="Unassembled WGS sequence"/>
</dbReference>
<dbReference type="SUPFAM" id="SSF53474">
    <property type="entry name" value="alpha/beta-Hydrolases"/>
    <property type="match status" value="1"/>
</dbReference>
<dbReference type="VEuPathDB" id="PlasmoDB:PGSY75_0028100"/>
<dbReference type="VEuPathDB" id="PlasmoDB:PGABG01_0030700"/>
<protein>
    <submittedName>
        <fullName evidence="2">Putative alpha/beta hydrolase</fullName>
    </submittedName>
</protein>
<dbReference type="InterPro" id="IPR029058">
    <property type="entry name" value="AB_hydrolase_fold"/>
</dbReference>
<organism evidence="2 3">
    <name type="scientific">Plasmodium gaboni</name>
    <dbReference type="NCBI Taxonomy" id="647221"/>
    <lineage>
        <taxon>Eukaryota</taxon>
        <taxon>Sar</taxon>
        <taxon>Alveolata</taxon>
        <taxon>Apicomplexa</taxon>
        <taxon>Aconoidasida</taxon>
        <taxon>Haemosporida</taxon>
        <taxon>Plasmodiidae</taxon>
        <taxon>Plasmodium</taxon>
        <taxon>Plasmodium (Laverania)</taxon>
    </lineage>
</organism>
<evidence type="ECO:0000313" key="3">
    <source>
        <dbReference type="Proteomes" id="UP000076004"/>
    </source>
</evidence>
<dbReference type="GeneID" id="29774010"/>
<evidence type="ECO:0000259" key="1">
    <source>
        <dbReference type="Pfam" id="PF12146"/>
    </source>
</evidence>
<dbReference type="GO" id="GO:0016787">
    <property type="term" value="F:hydrolase activity"/>
    <property type="evidence" value="ECO:0007669"/>
    <property type="project" value="UniProtKB-KW"/>
</dbReference>
<name>A0A151L2C9_9APIC</name>
<feature type="domain" description="Serine aminopeptidase S33" evidence="1">
    <location>
        <begin position="281"/>
        <end position="497"/>
    </location>
</feature>
<dbReference type="PANTHER" id="PTHR11614">
    <property type="entry name" value="PHOSPHOLIPASE-RELATED"/>
    <property type="match status" value="1"/>
</dbReference>
<reference evidence="2 3" key="1">
    <citation type="journal article" date="2016" name="Nat. Commun.">
        <title>Genomes of cryptic chimpanzee Plasmodium species reveal key evolutionary events leading to human malaria.</title>
        <authorList>
            <person name="Sundararaman S.A."/>
            <person name="Plenderleith L.J."/>
            <person name="Liu W."/>
            <person name="Loy D.E."/>
            <person name="Learn G.H."/>
            <person name="Li Y."/>
            <person name="Shaw K.S."/>
            <person name="Ayouba A."/>
            <person name="Peeters M."/>
            <person name="Speede S."/>
            <person name="Shaw G.M."/>
            <person name="Bushman F.D."/>
            <person name="Brisson D."/>
            <person name="Rayner J.C."/>
            <person name="Sharp P.M."/>
            <person name="Hahn B.H."/>
        </authorList>
    </citation>
    <scope>NUCLEOTIDE SEQUENCE [LARGE SCALE GENOMIC DNA]</scope>
    <source>
        <strain evidence="2 3">SY75</strain>
    </source>
</reference>